<reference evidence="7 8" key="1">
    <citation type="submission" date="2018-03" db="EMBL/GenBank/DDBJ databases">
        <title>Genomic Encyclopedia of Archaeal and Bacterial Type Strains, Phase II (KMG-II): from individual species to whole genera.</title>
        <authorList>
            <person name="Goeker M."/>
        </authorList>
    </citation>
    <scope>NUCLEOTIDE SEQUENCE [LARGE SCALE GENOMIC DNA]</scope>
    <source>
        <strain evidence="7 8">DSM 28354</strain>
    </source>
</reference>
<dbReference type="SUPFAM" id="SSF55874">
    <property type="entry name" value="ATPase domain of HSP90 chaperone/DNA topoisomerase II/histidine kinase"/>
    <property type="match status" value="1"/>
</dbReference>
<dbReference type="Proteomes" id="UP000238375">
    <property type="component" value="Unassembled WGS sequence"/>
</dbReference>
<dbReference type="SUPFAM" id="SSF55785">
    <property type="entry name" value="PYP-like sensor domain (PAS domain)"/>
    <property type="match status" value="1"/>
</dbReference>
<feature type="domain" description="Histidine kinase" evidence="6">
    <location>
        <begin position="301"/>
        <end position="533"/>
    </location>
</feature>
<dbReference type="SMART" id="SM00387">
    <property type="entry name" value="HATPase_c"/>
    <property type="match status" value="1"/>
</dbReference>
<dbReference type="PRINTS" id="PR00344">
    <property type="entry name" value="BCTRLSENSOR"/>
</dbReference>
<keyword evidence="8" id="KW-1185">Reference proteome</keyword>
<comment type="caution">
    <text evidence="7">The sequence shown here is derived from an EMBL/GenBank/DDBJ whole genome shotgun (WGS) entry which is preliminary data.</text>
</comment>
<name>A0A2T0T106_9BACT</name>
<dbReference type="CDD" id="cd00082">
    <property type="entry name" value="HisKA"/>
    <property type="match status" value="1"/>
</dbReference>
<dbReference type="SMART" id="SM00388">
    <property type="entry name" value="HisKA"/>
    <property type="match status" value="1"/>
</dbReference>
<gene>
    <name evidence="7" type="ORF">CLV58_108193</name>
</gene>
<dbReference type="InterPro" id="IPR036890">
    <property type="entry name" value="HATPase_C_sf"/>
</dbReference>
<dbReference type="Gene3D" id="3.30.565.10">
    <property type="entry name" value="Histidine kinase-like ATPase, C-terminal domain"/>
    <property type="match status" value="1"/>
</dbReference>
<accession>A0A2T0T106</accession>
<keyword evidence="3" id="KW-0597">Phosphoprotein</keyword>
<dbReference type="Pfam" id="PF02518">
    <property type="entry name" value="HATPase_c"/>
    <property type="match status" value="1"/>
</dbReference>
<keyword evidence="5" id="KW-0418">Kinase</keyword>
<dbReference type="InterPro" id="IPR050351">
    <property type="entry name" value="BphY/WalK/GraS-like"/>
</dbReference>
<dbReference type="GO" id="GO:0000155">
    <property type="term" value="F:phosphorelay sensor kinase activity"/>
    <property type="evidence" value="ECO:0007669"/>
    <property type="project" value="InterPro"/>
</dbReference>
<sequence>MSPFIPTEITPPEALSNVPLPEVFNPLWHSLLSHSTGGIVGLVAVRDTEQADKPIVDFRYQFLNEVARRDTRNQQPDSTASIIGALLSDFFPSIRQTTLWTTYLDVISTGQPRRVEQRYQIGKRDIQVVQSVAPTGTDGLLLTYADSSDLQLLTRRLAHQTILLNGVLNSSPNAILVFDAQRDVQQEIIDFQLTLTNRQGLQLTGLSDAQLLGYPLSLLYPLTSDQFDRLRQLVKTGGSLVVEKYVPRCTCWLSISITTLNDGFVATVQDVSADRQMRRQLEQTVQELHQSNQSLEQFAYIASHDLQEPLRKIVSFSDVLRTQFAGDISEAASDIVQRMQQSASRMRDLVSDLLNYARLSGTRMAFQPVDLNQLLEHVVDDLEFMIHDQQAKVVVGELPTVQGDAVLLHQLFQNLVTNALKFHSGMPGTPTPVIQINGSLPDSTSLPQPIQKSENPPQSYALLTVADNGIGFDEKYTDQIFTIFQRLHGRSQYTGTGMGLAICKKVVDIHGGYITATSQEGNGATFHIYLPVT</sequence>
<dbReference type="FunFam" id="3.30.565.10:FF:000006">
    <property type="entry name" value="Sensor histidine kinase WalK"/>
    <property type="match status" value="1"/>
</dbReference>
<keyword evidence="4" id="KW-0808">Transferase</keyword>
<dbReference type="InterPro" id="IPR036097">
    <property type="entry name" value="HisK_dim/P_sf"/>
</dbReference>
<dbReference type="InterPro" id="IPR005467">
    <property type="entry name" value="His_kinase_dom"/>
</dbReference>
<dbReference type="Gene3D" id="1.10.287.130">
    <property type="match status" value="1"/>
</dbReference>
<dbReference type="PANTHER" id="PTHR42878:SF15">
    <property type="entry name" value="BACTERIOPHYTOCHROME"/>
    <property type="match status" value="1"/>
</dbReference>
<dbReference type="Gene3D" id="3.30.450.20">
    <property type="entry name" value="PAS domain"/>
    <property type="match status" value="2"/>
</dbReference>
<dbReference type="Pfam" id="PF00512">
    <property type="entry name" value="HisKA"/>
    <property type="match status" value="1"/>
</dbReference>
<evidence type="ECO:0000313" key="7">
    <source>
        <dbReference type="EMBL" id="PRY39303.1"/>
    </source>
</evidence>
<evidence type="ECO:0000313" key="8">
    <source>
        <dbReference type="Proteomes" id="UP000238375"/>
    </source>
</evidence>
<proteinExistence type="predicted"/>
<dbReference type="PROSITE" id="PS50109">
    <property type="entry name" value="HIS_KIN"/>
    <property type="match status" value="1"/>
</dbReference>
<evidence type="ECO:0000256" key="1">
    <source>
        <dbReference type="ARBA" id="ARBA00000085"/>
    </source>
</evidence>
<protein>
    <recommendedName>
        <fullName evidence="2">histidine kinase</fullName>
        <ecNumber evidence="2">2.7.13.3</ecNumber>
    </recommendedName>
</protein>
<dbReference type="InterPro" id="IPR003594">
    <property type="entry name" value="HATPase_dom"/>
</dbReference>
<evidence type="ECO:0000256" key="5">
    <source>
        <dbReference type="ARBA" id="ARBA00022777"/>
    </source>
</evidence>
<dbReference type="RefSeq" id="WP_106137975.1">
    <property type="nucleotide sequence ID" value="NZ_PVTE01000008.1"/>
</dbReference>
<evidence type="ECO:0000256" key="4">
    <source>
        <dbReference type="ARBA" id="ARBA00022679"/>
    </source>
</evidence>
<dbReference type="GO" id="GO:0007234">
    <property type="term" value="P:osmosensory signaling via phosphorelay pathway"/>
    <property type="evidence" value="ECO:0007669"/>
    <property type="project" value="TreeGrafter"/>
</dbReference>
<evidence type="ECO:0000259" key="6">
    <source>
        <dbReference type="PROSITE" id="PS50109"/>
    </source>
</evidence>
<dbReference type="SUPFAM" id="SSF47384">
    <property type="entry name" value="Homodimeric domain of signal transducing histidine kinase"/>
    <property type="match status" value="1"/>
</dbReference>
<dbReference type="OrthoDB" id="927680at2"/>
<evidence type="ECO:0000256" key="3">
    <source>
        <dbReference type="ARBA" id="ARBA00022553"/>
    </source>
</evidence>
<organism evidence="7 8">
    <name type="scientific">Spirosoma oryzae</name>
    <dbReference type="NCBI Taxonomy" id="1469603"/>
    <lineage>
        <taxon>Bacteria</taxon>
        <taxon>Pseudomonadati</taxon>
        <taxon>Bacteroidota</taxon>
        <taxon>Cytophagia</taxon>
        <taxon>Cytophagales</taxon>
        <taxon>Cytophagaceae</taxon>
        <taxon>Spirosoma</taxon>
    </lineage>
</organism>
<dbReference type="AlphaFoldDB" id="A0A2T0T106"/>
<dbReference type="InterPro" id="IPR003661">
    <property type="entry name" value="HisK_dim/P_dom"/>
</dbReference>
<dbReference type="EC" id="2.7.13.3" evidence="2"/>
<dbReference type="PANTHER" id="PTHR42878">
    <property type="entry name" value="TWO-COMPONENT HISTIDINE KINASE"/>
    <property type="match status" value="1"/>
</dbReference>
<dbReference type="InterPro" id="IPR004358">
    <property type="entry name" value="Sig_transdc_His_kin-like_C"/>
</dbReference>
<dbReference type="GO" id="GO:0030295">
    <property type="term" value="F:protein kinase activator activity"/>
    <property type="evidence" value="ECO:0007669"/>
    <property type="project" value="TreeGrafter"/>
</dbReference>
<dbReference type="GO" id="GO:0000156">
    <property type="term" value="F:phosphorelay response regulator activity"/>
    <property type="evidence" value="ECO:0007669"/>
    <property type="project" value="TreeGrafter"/>
</dbReference>
<dbReference type="EMBL" id="PVTE01000008">
    <property type="protein sequence ID" value="PRY39303.1"/>
    <property type="molecule type" value="Genomic_DNA"/>
</dbReference>
<comment type="catalytic activity">
    <reaction evidence="1">
        <text>ATP + protein L-histidine = ADP + protein N-phospho-L-histidine.</text>
        <dbReference type="EC" id="2.7.13.3"/>
    </reaction>
</comment>
<evidence type="ECO:0000256" key="2">
    <source>
        <dbReference type="ARBA" id="ARBA00012438"/>
    </source>
</evidence>
<dbReference type="InterPro" id="IPR035965">
    <property type="entry name" value="PAS-like_dom_sf"/>
</dbReference>